<dbReference type="InterPro" id="IPR015944">
    <property type="entry name" value="Gly-tRNA-synth_bsu"/>
</dbReference>
<dbReference type="InterPro" id="IPR008909">
    <property type="entry name" value="DALR_anticod-bd"/>
</dbReference>
<dbReference type="GO" id="GO:0006426">
    <property type="term" value="P:glycyl-tRNA aminoacylation"/>
    <property type="evidence" value="ECO:0007669"/>
    <property type="project" value="UniProtKB-UniRule"/>
</dbReference>
<dbReference type="GO" id="GO:0004814">
    <property type="term" value="F:arginine-tRNA ligase activity"/>
    <property type="evidence" value="ECO:0007669"/>
    <property type="project" value="InterPro"/>
</dbReference>
<dbReference type="NCBIfam" id="TIGR00211">
    <property type="entry name" value="glyS"/>
    <property type="match status" value="1"/>
</dbReference>
<proteinExistence type="inferred from homology"/>
<comment type="similarity">
    <text evidence="2 11">Belongs to the class-II aminoacyl-tRNA synthetase family.</text>
</comment>
<reference evidence="13 14" key="1">
    <citation type="submission" date="2015-09" db="EMBL/GenBank/DDBJ databases">
        <authorList>
            <person name="Jackson K.R."/>
            <person name="Lunt B.L."/>
            <person name="Fisher J.N.B."/>
            <person name="Gardner A.V."/>
            <person name="Bailey M.E."/>
            <person name="Deus L.M."/>
            <person name="Earl A.S."/>
            <person name="Gibby P.D."/>
            <person name="Hartmann K.A."/>
            <person name="Liu J.E."/>
            <person name="Manci A.M."/>
            <person name="Nielsen D.A."/>
            <person name="Solomon M.B."/>
            <person name="Breakwell D.P."/>
            <person name="Burnett S.H."/>
            <person name="Grose J.H."/>
        </authorList>
    </citation>
    <scope>NUCLEOTIDE SEQUENCE [LARGE SCALE GENOMIC DNA]</scope>
    <source>
        <strain evidence="13 14">CECT 7799</strain>
    </source>
</reference>
<sequence>MSDLLIELFSEEIPARMQRRAADDLKRLVTDGLVEAGLTYSGAIAHCTPRRLTLALEGLTDESPTTTEERRGPRVDAPQKAVEGFLRSTGLTLEQLGQVEEKKGTFLLARITHPGRPAPQIVAEVLERTIREFPWPKSMRWGDGSLRWVRPLRSILCILVREDGAEIVPLTVDGIAACDTTEGHRFMSPGRIRVTSFDDYEAKLKRAKVILASEERAEAIRQDAANQGFAAGLEIVPDEGLLAEVAGLVEWPVVLMGRIAEEYLDLPPEVLQTSMREHQKFFSARDKSGRITHFVTVANRETADHGATILAGNGRVLSARLADAKFFWENDLRVAKAGMDHWLDALSNVTFHAKLGSQRDRIERIAALARDIAPAVGADPDLAERAARLAKADLASEMVYEFPELQGVMGRYYAEAAGEPAEVAAAASAHYAPLGPSDEVPTAPVSVAVAMADKLDTLVGFWAIDEKPTGSKDPYALRRAALGVIRVVLDNKIKASLMKLMEPAGVMLTGFLNKSGFKQSHEDLLSFIHDRLKVHLRDEGIRHDVIDACLTGDRTDDLTDLVARARALNDVVKTGDGENLIQGYRRAKNILTQAEEADGVEYSYGAERKLAETDEERALFDAIETARPRIDAALASEEYPAAMSALAGLRTPIDAFFEAVQVNAENAILRRNRLNMLSEIVRTCEKLGDLSQISA</sequence>
<evidence type="ECO:0000256" key="2">
    <source>
        <dbReference type="ARBA" id="ARBA00008226"/>
    </source>
</evidence>
<comment type="subunit">
    <text evidence="3 11">Tetramer of two alpha and two beta subunits.</text>
</comment>
<evidence type="ECO:0000313" key="13">
    <source>
        <dbReference type="EMBL" id="CUH41089.1"/>
    </source>
</evidence>
<dbReference type="PANTHER" id="PTHR30075">
    <property type="entry name" value="GLYCYL-TRNA SYNTHETASE"/>
    <property type="match status" value="1"/>
</dbReference>
<feature type="domain" description="DALR anticodon binding" evidence="12">
    <location>
        <begin position="583"/>
        <end position="686"/>
    </location>
</feature>
<dbReference type="GO" id="GO:0005829">
    <property type="term" value="C:cytosol"/>
    <property type="evidence" value="ECO:0007669"/>
    <property type="project" value="TreeGrafter"/>
</dbReference>
<keyword evidence="7 11" id="KW-0067">ATP-binding</keyword>
<keyword evidence="5 11" id="KW-0436">Ligase</keyword>
<evidence type="ECO:0000256" key="8">
    <source>
        <dbReference type="ARBA" id="ARBA00022917"/>
    </source>
</evidence>
<dbReference type="Pfam" id="PF02092">
    <property type="entry name" value="tRNA_synt_2f"/>
    <property type="match status" value="1"/>
</dbReference>
<dbReference type="EC" id="6.1.1.14" evidence="11"/>
<evidence type="ECO:0000259" key="12">
    <source>
        <dbReference type="Pfam" id="PF05746"/>
    </source>
</evidence>
<keyword evidence="14" id="KW-1185">Reference proteome</keyword>
<organism evidence="13 14">
    <name type="scientific">Jannaschia seosinensis</name>
    <dbReference type="NCBI Taxonomy" id="313367"/>
    <lineage>
        <taxon>Bacteria</taxon>
        <taxon>Pseudomonadati</taxon>
        <taxon>Pseudomonadota</taxon>
        <taxon>Alphaproteobacteria</taxon>
        <taxon>Rhodobacterales</taxon>
        <taxon>Roseobacteraceae</taxon>
        <taxon>Jannaschia</taxon>
    </lineage>
</organism>
<dbReference type="InterPro" id="IPR006194">
    <property type="entry name" value="Gly-tRNA-synth_heterodimer"/>
</dbReference>
<dbReference type="RefSeq" id="WP_055665045.1">
    <property type="nucleotide sequence ID" value="NZ_CYPR01000253.1"/>
</dbReference>
<name>A0A0M7BG02_9RHOB</name>
<evidence type="ECO:0000256" key="11">
    <source>
        <dbReference type="HAMAP-Rule" id="MF_00255"/>
    </source>
</evidence>
<dbReference type="Proteomes" id="UP000049455">
    <property type="component" value="Unassembled WGS sequence"/>
</dbReference>
<dbReference type="EMBL" id="CYPR01000253">
    <property type="protein sequence ID" value="CUH41089.1"/>
    <property type="molecule type" value="Genomic_DNA"/>
</dbReference>
<keyword evidence="6 11" id="KW-0547">Nucleotide-binding</keyword>
<dbReference type="HAMAP" id="MF_00255">
    <property type="entry name" value="Gly_tRNA_synth_beta"/>
    <property type="match status" value="1"/>
</dbReference>
<keyword evidence="8 11" id="KW-0648">Protein biosynthesis</keyword>
<evidence type="ECO:0000256" key="7">
    <source>
        <dbReference type="ARBA" id="ARBA00022840"/>
    </source>
</evidence>
<dbReference type="GO" id="GO:0006420">
    <property type="term" value="P:arginyl-tRNA aminoacylation"/>
    <property type="evidence" value="ECO:0007669"/>
    <property type="project" value="InterPro"/>
</dbReference>
<evidence type="ECO:0000256" key="3">
    <source>
        <dbReference type="ARBA" id="ARBA00011209"/>
    </source>
</evidence>
<dbReference type="STRING" id="313367.JSE7799_03832"/>
<keyword evidence="4 11" id="KW-0963">Cytoplasm</keyword>
<dbReference type="Pfam" id="PF05746">
    <property type="entry name" value="DALR_1"/>
    <property type="match status" value="1"/>
</dbReference>
<dbReference type="AlphaFoldDB" id="A0A0M7BG02"/>
<dbReference type="GO" id="GO:0004820">
    <property type="term" value="F:glycine-tRNA ligase activity"/>
    <property type="evidence" value="ECO:0007669"/>
    <property type="project" value="UniProtKB-UniRule"/>
</dbReference>
<keyword evidence="9 11" id="KW-0030">Aminoacyl-tRNA synthetase</keyword>
<dbReference type="SUPFAM" id="SSF109604">
    <property type="entry name" value="HD-domain/PDEase-like"/>
    <property type="match status" value="1"/>
</dbReference>
<evidence type="ECO:0000256" key="6">
    <source>
        <dbReference type="ARBA" id="ARBA00022741"/>
    </source>
</evidence>
<evidence type="ECO:0000256" key="10">
    <source>
        <dbReference type="ARBA" id="ARBA00047937"/>
    </source>
</evidence>
<evidence type="ECO:0000256" key="9">
    <source>
        <dbReference type="ARBA" id="ARBA00023146"/>
    </source>
</evidence>
<dbReference type="GO" id="GO:0005524">
    <property type="term" value="F:ATP binding"/>
    <property type="evidence" value="ECO:0007669"/>
    <property type="project" value="UniProtKB-UniRule"/>
</dbReference>
<comment type="catalytic activity">
    <reaction evidence="10 11">
        <text>tRNA(Gly) + glycine + ATP = glycyl-tRNA(Gly) + AMP + diphosphate</text>
        <dbReference type="Rhea" id="RHEA:16013"/>
        <dbReference type="Rhea" id="RHEA-COMP:9664"/>
        <dbReference type="Rhea" id="RHEA-COMP:9683"/>
        <dbReference type="ChEBI" id="CHEBI:30616"/>
        <dbReference type="ChEBI" id="CHEBI:33019"/>
        <dbReference type="ChEBI" id="CHEBI:57305"/>
        <dbReference type="ChEBI" id="CHEBI:78442"/>
        <dbReference type="ChEBI" id="CHEBI:78522"/>
        <dbReference type="ChEBI" id="CHEBI:456215"/>
        <dbReference type="EC" id="6.1.1.14"/>
    </reaction>
</comment>
<dbReference type="OrthoDB" id="9775440at2"/>
<dbReference type="PANTHER" id="PTHR30075:SF2">
    <property type="entry name" value="GLYCINE--TRNA LIGASE, CHLOROPLASTIC_MITOCHONDRIAL 2"/>
    <property type="match status" value="1"/>
</dbReference>
<gene>
    <name evidence="11 13" type="primary">glyS</name>
    <name evidence="13" type="ORF">JSE7799_03832</name>
</gene>
<evidence type="ECO:0000256" key="4">
    <source>
        <dbReference type="ARBA" id="ARBA00022490"/>
    </source>
</evidence>
<evidence type="ECO:0000256" key="1">
    <source>
        <dbReference type="ARBA" id="ARBA00004496"/>
    </source>
</evidence>
<protein>
    <recommendedName>
        <fullName evidence="11">Glycine--tRNA ligase beta subunit</fullName>
        <ecNumber evidence="11">6.1.1.14</ecNumber>
    </recommendedName>
    <alternativeName>
        <fullName evidence="11">Glycyl-tRNA synthetase beta subunit</fullName>
        <shortName evidence="11">GlyRS</shortName>
    </alternativeName>
</protein>
<comment type="subcellular location">
    <subcellularLocation>
        <location evidence="1 11">Cytoplasm</location>
    </subcellularLocation>
</comment>
<evidence type="ECO:0000313" key="14">
    <source>
        <dbReference type="Proteomes" id="UP000049455"/>
    </source>
</evidence>
<dbReference type="PROSITE" id="PS50861">
    <property type="entry name" value="AA_TRNA_LIGASE_II_GLYAB"/>
    <property type="match status" value="1"/>
</dbReference>
<evidence type="ECO:0000256" key="5">
    <source>
        <dbReference type="ARBA" id="ARBA00022598"/>
    </source>
</evidence>
<dbReference type="PRINTS" id="PR01045">
    <property type="entry name" value="TRNASYNTHGB"/>
</dbReference>
<accession>A0A0M7BG02</accession>